<evidence type="ECO:0008006" key="3">
    <source>
        <dbReference type="Google" id="ProtNLM"/>
    </source>
</evidence>
<organism evidence="1 2">
    <name type="scientific">Dendrothele bispora (strain CBS 962.96)</name>
    <dbReference type="NCBI Taxonomy" id="1314807"/>
    <lineage>
        <taxon>Eukaryota</taxon>
        <taxon>Fungi</taxon>
        <taxon>Dikarya</taxon>
        <taxon>Basidiomycota</taxon>
        <taxon>Agaricomycotina</taxon>
        <taxon>Agaricomycetes</taxon>
        <taxon>Agaricomycetidae</taxon>
        <taxon>Agaricales</taxon>
        <taxon>Agaricales incertae sedis</taxon>
        <taxon>Dendrothele</taxon>
    </lineage>
</organism>
<dbReference type="EMBL" id="ML179756">
    <property type="protein sequence ID" value="THU82116.1"/>
    <property type="molecule type" value="Genomic_DNA"/>
</dbReference>
<accession>A0A4S8L156</accession>
<feature type="non-terminal residue" evidence="1">
    <location>
        <position position="57"/>
    </location>
</feature>
<protein>
    <recommendedName>
        <fullName evidence="3">hAT-like transposase RNase-H fold domain-containing protein</fullName>
    </recommendedName>
</protein>
<name>A0A4S8L156_DENBC</name>
<reference evidence="1 2" key="1">
    <citation type="journal article" date="2019" name="Nat. Ecol. Evol.">
        <title>Megaphylogeny resolves global patterns of mushroom evolution.</title>
        <authorList>
            <person name="Varga T."/>
            <person name="Krizsan K."/>
            <person name="Foldi C."/>
            <person name="Dima B."/>
            <person name="Sanchez-Garcia M."/>
            <person name="Sanchez-Ramirez S."/>
            <person name="Szollosi G.J."/>
            <person name="Szarkandi J.G."/>
            <person name="Papp V."/>
            <person name="Albert L."/>
            <person name="Andreopoulos W."/>
            <person name="Angelini C."/>
            <person name="Antonin V."/>
            <person name="Barry K.W."/>
            <person name="Bougher N.L."/>
            <person name="Buchanan P."/>
            <person name="Buyck B."/>
            <person name="Bense V."/>
            <person name="Catcheside P."/>
            <person name="Chovatia M."/>
            <person name="Cooper J."/>
            <person name="Damon W."/>
            <person name="Desjardin D."/>
            <person name="Finy P."/>
            <person name="Geml J."/>
            <person name="Haridas S."/>
            <person name="Hughes K."/>
            <person name="Justo A."/>
            <person name="Karasinski D."/>
            <person name="Kautmanova I."/>
            <person name="Kiss B."/>
            <person name="Kocsube S."/>
            <person name="Kotiranta H."/>
            <person name="LaButti K.M."/>
            <person name="Lechner B.E."/>
            <person name="Liimatainen K."/>
            <person name="Lipzen A."/>
            <person name="Lukacs Z."/>
            <person name="Mihaltcheva S."/>
            <person name="Morgado L.N."/>
            <person name="Niskanen T."/>
            <person name="Noordeloos M.E."/>
            <person name="Ohm R.A."/>
            <person name="Ortiz-Santana B."/>
            <person name="Ovrebo C."/>
            <person name="Racz N."/>
            <person name="Riley R."/>
            <person name="Savchenko A."/>
            <person name="Shiryaev A."/>
            <person name="Soop K."/>
            <person name="Spirin V."/>
            <person name="Szebenyi C."/>
            <person name="Tomsovsky M."/>
            <person name="Tulloss R.E."/>
            <person name="Uehling J."/>
            <person name="Grigoriev I.V."/>
            <person name="Vagvolgyi C."/>
            <person name="Papp T."/>
            <person name="Martin F.M."/>
            <person name="Miettinen O."/>
            <person name="Hibbett D.S."/>
            <person name="Nagy L.G."/>
        </authorList>
    </citation>
    <scope>NUCLEOTIDE SEQUENCE [LARGE SCALE GENOMIC DNA]</scope>
    <source>
        <strain evidence="1 2">CBS 962.96</strain>
    </source>
</reference>
<dbReference type="OrthoDB" id="3359487at2759"/>
<gene>
    <name evidence="1" type="ORF">K435DRAFT_601863</name>
</gene>
<dbReference type="AlphaFoldDB" id="A0A4S8L156"/>
<sequence length="57" mass="7173">QKTLNWYYSLMDMSEVYRIAMILHPSHKRKYFKRACWSSDWIDQAEQVLRARYEEHY</sequence>
<keyword evidence="2" id="KW-1185">Reference proteome</keyword>
<evidence type="ECO:0000313" key="2">
    <source>
        <dbReference type="Proteomes" id="UP000297245"/>
    </source>
</evidence>
<feature type="non-terminal residue" evidence="1">
    <location>
        <position position="1"/>
    </location>
</feature>
<dbReference type="Proteomes" id="UP000297245">
    <property type="component" value="Unassembled WGS sequence"/>
</dbReference>
<evidence type="ECO:0000313" key="1">
    <source>
        <dbReference type="EMBL" id="THU82116.1"/>
    </source>
</evidence>
<proteinExistence type="predicted"/>